<organism evidence="2">
    <name type="scientific">Satyrvirus sp</name>
    <dbReference type="NCBI Taxonomy" id="2487771"/>
    <lineage>
        <taxon>Viruses</taxon>
        <taxon>Varidnaviria</taxon>
        <taxon>Bamfordvirae</taxon>
        <taxon>Nucleocytoviricota</taxon>
        <taxon>Megaviricetes</taxon>
        <taxon>Imitervirales</taxon>
        <taxon>Mimiviridae</taxon>
        <taxon>Megamimivirinae</taxon>
    </lineage>
</organism>
<reference evidence="2" key="1">
    <citation type="submission" date="2018-10" db="EMBL/GenBank/DDBJ databases">
        <title>Hidden diversity of soil giant viruses.</title>
        <authorList>
            <person name="Schulz F."/>
            <person name="Alteio L."/>
            <person name="Goudeau D."/>
            <person name="Ryan E.M."/>
            <person name="Malmstrom R.R."/>
            <person name="Blanchard J."/>
            <person name="Woyke T."/>
        </authorList>
    </citation>
    <scope>NUCLEOTIDE SEQUENCE</scope>
    <source>
        <strain evidence="2">SAV1</strain>
    </source>
</reference>
<keyword evidence="2" id="KW-0808">Transferase</keyword>
<dbReference type="EMBL" id="MK072437">
    <property type="protein sequence ID" value="AYV84932.1"/>
    <property type="molecule type" value="Genomic_DNA"/>
</dbReference>
<dbReference type="InterPro" id="IPR002654">
    <property type="entry name" value="Glyco_trans_25"/>
</dbReference>
<name>A0A3G5ACP9_9VIRU</name>
<dbReference type="GO" id="GO:0016740">
    <property type="term" value="F:transferase activity"/>
    <property type="evidence" value="ECO:0007669"/>
    <property type="project" value="UniProtKB-KW"/>
</dbReference>
<dbReference type="Pfam" id="PF01755">
    <property type="entry name" value="Glyco_transf_25"/>
    <property type="match status" value="1"/>
</dbReference>
<evidence type="ECO:0000259" key="1">
    <source>
        <dbReference type="Pfam" id="PF01755"/>
    </source>
</evidence>
<protein>
    <submittedName>
        <fullName evidence="2">Glycosyltransferase family 25</fullName>
    </submittedName>
</protein>
<feature type="domain" description="Glycosyl transferase family 25" evidence="1">
    <location>
        <begin position="8"/>
        <end position="165"/>
    </location>
</feature>
<evidence type="ECO:0000313" key="2">
    <source>
        <dbReference type="EMBL" id="AYV84932.1"/>
    </source>
</evidence>
<proteinExistence type="predicted"/>
<gene>
    <name evidence="2" type="ORF">Satyrvirus1_18</name>
</gene>
<dbReference type="CDD" id="cd06532">
    <property type="entry name" value="Glyco_transf_25"/>
    <property type="match status" value="1"/>
</dbReference>
<accession>A0A3G5ACP9</accession>
<sequence length="241" mass="28181">MILDTFPKVLWINLDRNLDRKKYMEALLDSYKITHFRIRAIDGMRLSDPELETLCTKNLLLSRGENACTCSHIKALKYFLENMSDDKVIIFEDDVSFEFLSYISYDWSDLEKNLPENYDIIQLAINCDKYHVDYKLVKTNSDMRYFCSAAYLVTRNGATKLLDRYLPKKTQKIDLSNNPYPTADAMITSTGNTFSIPIFTYATNQPLLKSMLHPSHYGMHNKSKDQQLKQWIEISKEKKLI</sequence>